<keyword evidence="5" id="KW-1185">Reference proteome</keyword>
<dbReference type="HOGENOM" id="CLU_020336_7_0_1"/>
<evidence type="ECO:0000256" key="1">
    <source>
        <dbReference type="ARBA" id="ARBA00022801"/>
    </source>
</evidence>
<dbReference type="Gene3D" id="3.40.50.1820">
    <property type="entry name" value="alpha/beta hydrolase"/>
    <property type="match status" value="1"/>
</dbReference>
<dbReference type="Pfam" id="PF00561">
    <property type="entry name" value="Abhydrolase_1"/>
    <property type="match status" value="1"/>
</dbReference>
<dbReference type="OrthoDB" id="284184at2759"/>
<feature type="domain" description="AB hydrolase-1" evidence="3">
    <location>
        <begin position="34"/>
        <end position="308"/>
    </location>
</feature>
<keyword evidence="1" id="KW-0378">Hydrolase</keyword>
<comment type="similarity">
    <text evidence="2">Belongs to the AB hydrolase superfamily. Epoxide hydrolase family.</text>
</comment>
<reference evidence="4 5" key="1">
    <citation type="submission" date="2014-04" db="EMBL/GenBank/DDBJ databases">
        <authorList>
            <consortium name="DOE Joint Genome Institute"/>
            <person name="Kuo A."/>
            <person name="Kohler A."/>
            <person name="Jargeat P."/>
            <person name="Nagy L.G."/>
            <person name="Floudas D."/>
            <person name="Copeland A."/>
            <person name="Barry K.W."/>
            <person name="Cichocki N."/>
            <person name="Veneault-Fourrey C."/>
            <person name="LaButti K."/>
            <person name="Lindquist E.A."/>
            <person name="Lipzen A."/>
            <person name="Lundell T."/>
            <person name="Morin E."/>
            <person name="Murat C."/>
            <person name="Sun H."/>
            <person name="Tunlid A."/>
            <person name="Henrissat B."/>
            <person name="Grigoriev I.V."/>
            <person name="Hibbett D.S."/>
            <person name="Martin F."/>
            <person name="Nordberg H.P."/>
            <person name="Cantor M.N."/>
            <person name="Hua S.X."/>
        </authorList>
    </citation>
    <scope>NUCLEOTIDE SEQUENCE [LARGE SCALE GENOMIC DNA]</scope>
    <source>
        <strain evidence="4 5">Ve08.2h10</strain>
    </source>
</reference>
<dbReference type="AlphaFoldDB" id="A0A0D0E4G2"/>
<dbReference type="PRINTS" id="PR00111">
    <property type="entry name" value="ABHYDROLASE"/>
</dbReference>
<evidence type="ECO:0000256" key="2">
    <source>
        <dbReference type="ARBA" id="ARBA00038334"/>
    </source>
</evidence>
<sequence>MDAADPDSFHHCQARLSTGRTYHYVDQRPRLDAPTLLCLHGFPDLWYGWRHQIHPWVARGYRVVAPDMLGYGKTDMPLEASAYSTKRLCDDLAALLDLLGVQKAVVIGHDWGSFTAGRFALWHPDRLLALAMLSIPYTPPLRHHMPVHELAQRHPSFGYQIYFNSDDSTTEIEANLSSFFRILFKKPDARNISWASTGELRQLVLSGRASEPNGCILNAQELSYYVSNYQRGMTGPLSYYRTTELRFQEEKAASLPSDPRADLPVLCLFGTADATCPPVAVQSSKKFIDRLKVVPLSDVGHWVMLEAPQVVSEVILQWLESIDLGPRATAHL</sequence>
<dbReference type="InterPro" id="IPR029058">
    <property type="entry name" value="AB_hydrolase_fold"/>
</dbReference>
<evidence type="ECO:0000313" key="4">
    <source>
        <dbReference type="EMBL" id="KIK96064.1"/>
    </source>
</evidence>
<dbReference type="InParanoid" id="A0A0D0E4G2"/>
<dbReference type="InterPro" id="IPR000073">
    <property type="entry name" value="AB_hydrolase_1"/>
</dbReference>
<dbReference type="GO" id="GO:0016787">
    <property type="term" value="F:hydrolase activity"/>
    <property type="evidence" value="ECO:0007669"/>
    <property type="project" value="UniProtKB-KW"/>
</dbReference>
<dbReference type="Proteomes" id="UP000054538">
    <property type="component" value="Unassembled WGS sequence"/>
</dbReference>
<dbReference type="SUPFAM" id="SSF53474">
    <property type="entry name" value="alpha/beta-Hydrolases"/>
    <property type="match status" value="1"/>
</dbReference>
<dbReference type="EMBL" id="KN825006">
    <property type="protein sequence ID" value="KIK96064.1"/>
    <property type="molecule type" value="Genomic_DNA"/>
</dbReference>
<accession>A0A0D0E4G2</accession>
<organism evidence="4 5">
    <name type="scientific">Paxillus rubicundulus Ve08.2h10</name>
    <dbReference type="NCBI Taxonomy" id="930991"/>
    <lineage>
        <taxon>Eukaryota</taxon>
        <taxon>Fungi</taxon>
        <taxon>Dikarya</taxon>
        <taxon>Basidiomycota</taxon>
        <taxon>Agaricomycotina</taxon>
        <taxon>Agaricomycetes</taxon>
        <taxon>Agaricomycetidae</taxon>
        <taxon>Boletales</taxon>
        <taxon>Paxilineae</taxon>
        <taxon>Paxillaceae</taxon>
        <taxon>Paxillus</taxon>
    </lineage>
</organism>
<protein>
    <recommendedName>
        <fullName evidence="3">AB hydrolase-1 domain-containing protein</fullName>
    </recommendedName>
</protein>
<dbReference type="PANTHER" id="PTHR43329">
    <property type="entry name" value="EPOXIDE HYDROLASE"/>
    <property type="match status" value="1"/>
</dbReference>
<gene>
    <name evidence="4" type="ORF">PAXRUDRAFT_32630</name>
</gene>
<evidence type="ECO:0000259" key="3">
    <source>
        <dbReference type="Pfam" id="PF00561"/>
    </source>
</evidence>
<dbReference type="STRING" id="930991.A0A0D0E4G2"/>
<reference evidence="5" key="2">
    <citation type="submission" date="2015-01" db="EMBL/GenBank/DDBJ databases">
        <title>Evolutionary Origins and Diversification of the Mycorrhizal Mutualists.</title>
        <authorList>
            <consortium name="DOE Joint Genome Institute"/>
            <consortium name="Mycorrhizal Genomics Consortium"/>
            <person name="Kohler A."/>
            <person name="Kuo A."/>
            <person name="Nagy L.G."/>
            <person name="Floudas D."/>
            <person name="Copeland A."/>
            <person name="Barry K.W."/>
            <person name="Cichocki N."/>
            <person name="Veneault-Fourrey C."/>
            <person name="LaButti K."/>
            <person name="Lindquist E.A."/>
            <person name="Lipzen A."/>
            <person name="Lundell T."/>
            <person name="Morin E."/>
            <person name="Murat C."/>
            <person name="Riley R."/>
            <person name="Ohm R."/>
            <person name="Sun H."/>
            <person name="Tunlid A."/>
            <person name="Henrissat B."/>
            <person name="Grigoriev I.V."/>
            <person name="Hibbett D.S."/>
            <person name="Martin F."/>
        </authorList>
    </citation>
    <scope>NUCLEOTIDE SEQUENCE [LARGE SCALE GENOMIC DNA]</scope>
    <source>
        <strain evidence="5">Ve08.2h10</strain>
    </source>
</reference>
<evidence type="ECO:0000313" key="5">
    <source>
        <dbReference type="Proteomes" id="UP000054538"/>
    </source>
</evidence>
<name>A0A0D0E4G2_9AGAM</name>
<dbReference type="PRINTS" id="PR00412">
    <property type="entry name" value="EPOXHYDRLASE"/>
</dbReference>
<dbReference type="InterPro" id="IPR000639">
    <property type="entry name" value="Epox_hydrolase-like"/>
</dbReference>
<proteinExistence type="inferred from homology"/>